<feature type="domain" description="Cation-transporting P-type ATPase N-terminal" evidence="12">
    <location>
        <begin position="409"/>
        <end position="453"/>
    </location>
</feature>
<feature type="region of interest" description="Disordered" evidence="9">
    <location>
        <begin position="683"/>
        <end position="758"/>
    </location>
</feature>
<feature type="region of interest" description="Disordered" evidence="9">
    <location>
        <begin position="853"/>
        <end position="909"/>
    </location>
</feature>
<keyword evidence="14" id="KW-1185">Reference proteome</keyword>
<keyword evidence="2" id="KW-0812">Transmembrane</keyword>
<dbReference type="Proteomes" id="UP000650467">
    <property type="component" value="Unassembled WGS sequence"/>
</dbReference>
<feature type="region of interest" description="Disordered" evidence="9">
    <location>
        <begin position="194"/>
        <end position="291"/>
    </location>
</feature>
<dbReference type="Pfam" id="PF00690">
    <property type="entry name" value="Cation_ATPase_N"/>
    <property type="match status" value="1"/>
</dbReference>
<dbReference type="Gene3D" id="3.40.1110.10">
    <property type="entry name" value="Calcium-transporting ATPase, cytoplasmic domain N"/>
    <property type="match status" value="2"/>
</dbReference>
<dbReference type="GO" id="GO:0012505">
    <property type="term" value="C:endomembrane system"/>
    <property type="evidence" value="ECO:0007669"/>
    <property type="project" value="UniProtKB-SubCell"/>
</dbReference>
<evidence type="ECO:0000256" key="8">
    <source>
        <dbReference type="ARBA" id="ARBA00023136"/>
    </source>
</evidence>
<gene>
    <name evidence="13" type="ORF">HXX76_015965</name>
</gene>
<dbReference type="GO" id="GO:0016887">
    <property type="term" value="F:ATP hydrolysis activity"/>
    <property type="evidence" value="ECO:0007669"/>
    <property type="project" value="InterPro"/>
</dbReference>
<feature type="region of interest" description="Disordered" evidence="9">
    <location>
        <begin position="1728"/>
        <end position="1763"/>
    </location>
</feature>
<dbReference type="GO" id="GO:0005388">
    <property type="term" value="F:P-type calcium transporter activity"/>
    <property type="evidence" value="ECO:0007669"/>
    <property type="project" value="TreeGrafter"/>
</dbReference>
<evidence type="ECO:0000313" key="13">
    <source>
        <dbReference type="EMBL" id="KAG2422496.1"/>
    </source>
</evidence>
<dbReference type="Gene3D" id="1.20.1110.10">
    <property type="entry name" value="Calcium-transporting ATPase, transmembrane domain"/>
    <property type="match status" value="3"/>
</dbReference>
<dbReference type="InterPro" id="IPR023214">
    <property type="entry name" value="HAD_sf"/>
</dbReference>
<feature type="domain" description="Cation-transporting P-type ATPase C-terminal" evidence="11">
    <location>
        <begin position="2075"/>
        <end position="2291"/>
    </location>
</feature>
<dbReference type="Pfam" id="PF00689">
    <property type="entry name" value="Cation_ATPase_C"/>
    <property type="match status" value="1"/>
</dbReference>
<dbReference type="InterPro" id="IPR008250">
    <property type="entry name" value="ATPase_P-typ_transduc_dom_A_sf"/>
</dbReference>
<dbReference type="NCBIfam" id="TIGR01494">
    <property type="entry name" value="ATPase_P-type"/>
    <property type="match status" value="2"/>
</dbReference>
<feature type="compositionally biased region" description="Low complexity" evidence="9">
    <location>
        <begin position="891"/>
        <end position="909"/>
    </location>
</feature>
<comment type="caution">
    <text evidence="13">The sequence shown here is derived from an EMBL/GenBank/DDBJ whole genome shotgun (WGS) entry which is preliminary data.</text>
</comment>
<feature type="compositionally biased region" description="Low complexity" evidence="9">
    <location>
        <begin position="1868"/>
        <end position="1898"/>
    </location>
</feature>
<dbReference type="InterPro" id="IPR023298">
    <property type="entry name" value="ATPase_P-typ_TM_dom_sf"/>
</dbReference>
<dbReference type="InterPro" id="IPR018303">
    <property type="entry name" value="ATPase_P-typ_P_site"/>
</dbReference>
<accession>A0A835SM44</accession>
<dbReference type="PANTHER" id="PTHR24093:SF369">
    <property type="entry name" value="CALCIUM-TRANSPORTING ATPASE"/>
    <property type="match status" value="1"/>
</dbReference>
<evidence type="ECO:0000259" key="12">
    <source>
        <dbReference type="Pfam" id="PF00690"/>
    </source>
</evidence>
<reference evidence="13" key="1">
    <citation type="journal article" date="2020" name="bioRxiv">
        <title>Comparative genomics of Chlamydomonas.</title>
        <authorList>
            <person name="Craig R.J."/>
            <person name="Hasan A.R."/>
            <person name="Ness R.W."/>
            <person name="Keightley P.D."/>
        </authorList>
    </citation>
    <scope>NUCLEOTIDE SEQUENCE</scope>
    <source>
        <strain evidence="13">SAG 7.73</strain>
    </source>
</reference>
<feature type="region of interest" description="Disordered" evidence="9">
    <location>
        <begin position="1288"/>
        <end position="1308"/>
    </location>
</feature>
<evidence type="ECO:0000259" key="11">
    <source>
        <dbReference type="Pfam" id="PF00689"/>
    </source>
</evidence>
<feature type="region of interest" description="Disordered" evidence="9">
    <location>
        <begin position="1868"/>
        <end position="1901"/>
    </location>
</feature>
<evidence type="ECO:0000313" key="14">
    <source>
        <dbReference type="Proteomes" id="UP000650467"/>
    </source>
</evidence>
<evidence type="ECO:0000259" key="10">
    <source>
        <dbReference type="Pfam" id="PF00122"/>
    </source>
</evidence>
<evidence type="ECO:0000256" key="2">
    <source>
        <dbReference type="ARBA" id="ARBA00022692"/>
    </source>
</evidence>
<evidence type="ECO:0000256" key="1">
    <source>
        <dbReference type="ARBA" id="ARBA00004127"/>
    </source>
</evidence>
<evidence type="ECO:0000256" key="5">
    <source>
        <dbReference type="ARBA" id="ARBA00022840"/>
    </source>
</evidence>
<evidence type="ECO:0000256" key="7">
    <source>
        <dbReference type="ARBA" id="ARBA00022989"/>
    </source>
</evidence>
<evidence type="ECO:0000256" key="6">
    <source>
        <dbReference type="ARBA" id="ARBA00022842"/>
    </source>
</evidence>
<dbReference type="Pfam" id="PF00122">
    <property type="entry name" value="E1-E2_ATPase"/>
    <property type="match status" value="1"/>
</dbReference>
<dbReference type="GO" id="GO:0046872">
    <property type="term" value="F:metal ion binding"/>
    <property type="evidence" value="ECO:0007669"/>
    <property type="project" value="UniProtKB-KW"/>
</dbReference>
<dbReference type="InterPro" id="IPR059000">
    <property type="entry name" value="ATPase_P-type_domA"/>
</dbReference>
<protein>
    <recommendedName>
        <fullName evidence="15">Cation-transporting P-type ATPase N-terminal domain-containing protein</fullName>
    </recommendedName>
</protein>
<evidence type="ECO:0000256" key="9">
    <source>
        <dbReference type="SAM" id="MobiDB-lite"/>
    </source>
</evidence>
<dbReference type="PRINTS" id="PR00120">
    <property type="entry name" value="HATPASE"/>
</dbReference>
<feature type="compositionally biased region" description="Low complexity" evidence="9">
    <location>
        <begin position="1564"/>
        <end position="1581"/>
    </location>
</feature>
<dbReference type="SUPFAM" id="SSF81660">
    <property type="entry name" value="Metal cation-transporting ATPase, ATP-binding domain N"/>
    <property type="match status" value="2"/>
</dbReference>
<feature type="compositionally biased region" description="Polar residues" evidence="9">
    <location>
        <begin position="88"/>
        <end position="107"/>
    </location>
</feature>
<dbReference type="PRINTS" id="PR00119">
    <property type="entry name" value="CATATPASE"/>
</dbReference>
<feature type="compositionally biased region" description="Polar residues" evidence="9">
    <location>
        <begin position="1543"/>
        <end position="1556"/>
    </location>
</feature>
<dbReference type="Pfam" id="PF08282">
    <property type="entry name" value="Hydrolase_3"/>
    <property type="match status" value="1"/>
</dbReference>
<dbReference type="SUPFAM" id="SSF56784">
    <property type="entry name" value="HAD-like"/>
    <property type="match status" value="2"/>
</dbReference>
<dbReference type="SUPFAM" id="SSF81653">
    <property type="entry name" value="Calcium ATPase, transduction domain A"/>
    <property type="match status" value="1"/>
</dbReference>
<dbReference type="SUPFAM" id="SSF81665">
    <property type="entry name" value="Calcium ATPase, transmembrane domain M"/>
    <property type="match status" value="1"/>
</dbReference>
<dbReference type="GO" id="GO:0005886">
    <property type="term" value="C:plasma membrane"/>
    <property type="evidence" value="ECO:0007669"/>
    <property type="project" value="TreeGrafter"/>
</dbReference>
<comment type="subcellular location">
    <subcellularLocation>
        <location evidence="1">Endomembrane system</location>
        <topology evidence="1">Multi-pass membrane protein</topology>
    </subcellularLocation>
</comment>
<dbReference type="InterPro" id="IPR001757">
    <property type="entry name" value="P_typ_ATPase"/>
</dbReference>
<feature type="compositionally biased region" description="Gly residues" evidence="9">
    <location>
        <begin position="1292"/>
        <end position="1308"/>
    </location>
</feature>
<feature type="compositionally biased region" description="Gly residues" evidence="9">
    <location>
        <begin position="1582"/>
        <end position="1591"/>
    </location>
</feature>
<dbReference type="Gene3D" id="3.40.50.1000">
    <property type="entry name" value="HAD superfamily/HAD-like"/>
    <property type="match status" value="1"/>
</dbReference>
<dbReference type="EMBL" id="JAEHOC010000104">
    <property type="protein sequence ID" value="KAG2422496.1"/>
    <property type="molecule type" value="Genomic_DNA"/>
</dbReference>
<keyword evidence="7" id="KW-1133">Transmembrane helix</keyword>
<feature type="compositionally biased region" description="Low complexity" evidence="9">
    <location>
        <begin position="700"/>
        <end position="744"/>
    </location>
</feature>
<keyword evidence="8" id="KW-0472">Membrane</keyword>
<dbReference type="InterPro" id="IPR004014">
    <property type="entry name" value="ATPase_P-typ_cation-transptr_N"/>
</dbReference>
<feature type="compositionally biased region" description="Low complexity" evidence="9">
    <location>
        <begin position="232"/>
        <end position="264"/>
    </location>
</feature>
<feature type="region of interest" description="Disordered" evidence="9">
    <location>
        <begin position="88"/>
        <end position="118"/>
    </location>
</feature>
<keyword evidence="3" id="KW-0479">Metal-binding</keyword>
<organism evidence="13 14">
    <name type="scientific">Chlamydomonas incerta</name>
    <dbReference type="NCBI Taxonomy" id="51695"/>
    <lineage>
        <taxon>Eukaryota</taxon>
        <taxon>Viridiplantae</taxon>
        <taxon>Chlorophyta</taxon>
        <taxon>core chlorophytes</taxon>
        <taxon>Chlorophyceae</taxon>
        <taxon>CS clade</taxon>
        <taxon>Chlamydomonadales</taxon>
        <taxon>Chlamydomonadaceae</taxon>
        <taxon>Chlamydomonas</taxon>
    </lineage>
</organism>
<evidence type="ECO:0008006" key="15">
    <source>
        <dbReference type="Google" id="ProtNLM"/>
    </source>
</evidence>
<dbReference type="InterPro" id="IPR023299">
    <property type="entry name" value="ATPase_P-typ_cyto_dom_N"/>
</dbReference>
<proteinExistence type="predicted"/>
<dbReference type="PROSITE" id="PS00154">
    <property type="entry name" value="ATPASE_E1_E2"/>
    <property type="match status" value="1"/>
</dbReference>
<dbReference type="GO" id="GO:0005524">
    <property type="term" value="F:ATP binding"/>
    <property type="evidence" value="ECO:0007669"/>
    <property type="project" value="UniProtKB-KW"/>
</dbReference>
<keyword evidence="6" id="KW-0460">Magnesium</keyword>
<feature type="region of interest" description="Disordered" evidence="9">
    <location>
        <begin position="1517"/>
        <end position="1618"/>
    </location>
</feature>
<dbReference type="InterPro" id="IPR006068">
    <property type="entry name" value="ATPase_P-typ_cation-transptr_C"/>
</dbReference>
<feature type="compositionally biased region" description="Low complexity" evidence="9">
    <location>
        <begin position="1596"/>
        <end position="1614"/>
    </location>
</feature>
<name>A0A835SM44_CHLIN</name>
<dbReference type="Pfam" id="PF13246">
    <property type="entry name" value="Cation_ATPase"/>
    <property type="match status" value="1"/>
</dbReference>
<evidence type="ECO:0000256" key="3">
    <source>
        <dbReference type="ARBA" id="ARBA00022723"/>
    </source>
</evidence>
<dbReference type="InterPro" id="IPR036412">
    <property type="entry name" value="HAD-like_sf"/>
</dbReference>
<sequence>MPTAVASAAPTQRRGLQLHASALGGEHASVRPPGCLSAPGPLLLRTGTGQPGVAVPLLLRSSRLGASQRLGLGSRWRAVQLTPSCIPASSRSTSGCAGRSSGSSTARVATPAPRSVGGASSTALHVAARAWPLSGLAASLAAWRLASVQPPLQLPVPSAGRSHARRVACYCAPAGGGGGGAGAGLSATSSSNSTAAAERIEAGPGGLLSRSTAATVDRGQPEEGQLEIAAGPPTATALGSSSTSSTSNSSAAVAAAGPDTAVPGPAGGAGTEAASGGLWVPGSRPAAGGGSMDGAAASGGFGIGVGDLARLVSYAFDHDGCLPPGVTAAALATALRTAVPGITDNLPPASTPTSTSSSAAAATAGAAAAPASAATATTGTAAPAAAVAAAAAAPLVAAGIPDPEADPVDAAARSAAFGVNSLPPAHEVTFWELVAEALEDFTVQALLASGLLSLGLSYLEGPSAGAADWVEGAAILGTVGLVVAVGAGTGYAKESKFRQLNALKDDVQVRVIRGGGPPTPLPARQLLAGDLVLVEAGDILQADGLLVAGDEIRLDQSHLTGESDDVIRCAAPLAATAATAAGSMTQRYSGGASAAAAPAAPSACVVLSGSKVLDGYGRMVVLAVGPYSQQGSINAMMRGAAAASAGVRVPQPAAVAAAGGDAAGAGSVAASVDERPAAARAAATAAGKASSGTGGGGPAVGAPASEAGPAPPAQAKLPKPHRAGSSSSHGHGHGSSAAHAAAAARFKRKRSTQGARRGPQLVKLGGVAASGAFAAASSVLASVTSLASFDGDIPLGGAGEAAAREAAEVEAAVRAAADEAAAKAAAAKRAAAATAGDAAGATAGAESAPALLSSAEPAAAAPPPKAAGSRAPRDKTPLGTMGTMGSVDFPTMGPTPLSTPGSSTAATTTTDTTVTTTMDEVVAATATAGSTAGATAAAGRGADATAGGRLRAAARALVAGPPTGDEAATAALAAAAPAPGGGSSTATAGPAAATAAGASVMSDSEGSGLRVETFLMQKLQGLAQAIGAFGVAAAGAVFAVNAAALTGELMAAAGAAAGGGPALPEAVDIVKSYLDLVITSITILVVAVPEGLPLAVTLALAFSVQRMLADNNLVRQLGACETMGAATTICSDKTGTLTSNNMTVVRLWAAGRHFGVKPLQQQPQQQLLPAAATPSGATAAIAGASAGGGGGGGGGSAGASPMPFASFDSVPLSSGGAGATGTLSAAGMAARPAAPAGFAGSSTAAALAAVAATAGRTAAQLVPLPAMDDSQTSLTSVSDAEAAVGSATGAADGVGGGSSKAASGLGGSALRGRVVEREETLLAALESVAAAADALAALGGGSSNSDGGGGGALLSGGSSSGDAVGVPRLGAAATAGGGLQQLLPGRIRDLLVQGLVLNSTACLKPNPTTGGFDRSGSPTECALLELPHRLGWGWGWGLGGGSSSSSKTAAAAAASQEEAPAEGEAAAGVGRCGCEATAARDSGAGCSTSQGGGGSSSSAGTHILQLVPFSSARKRMSVVVDGPSQPEPGQLPQFFGDGGYPRNNHSLGSSVGTMQSMELEDVRGGSSSGSSSSRGRSSARGGVAGGEGGMGNAVDGSNSGSSSSGSNGSSSVSGPPLSPVRVLTKGAAELVLERCSWVLLPKADGGGGGGETEVRPLSAEQKQRLLASFRGRGGGALRLLALAYRDMLVPLQPPPHATAATPSLAVASPAAAVGSATAALAAAPGSRRRSSSLGVVGGAASMGGRSEAGAVSRREGSDGAAGEAAAATAAAAAPSDTRALKLDPEYLEKDLVLVGLVGLQDPLRPEVPGAVAACSRAGITVRMVTGDNATTAACIAQQAGILPPAADPAHLVARGAATAAALVAAATSNPFPTSPSSSPSTSSPATSTSSPASASSSAPPTPLVLEGATFRRLVTSPDYPGARLPIPGGGGAAGGGGGGVAPAAVNREAFLALWPRLRVLARCSPGDKFMLVTAVRQLREQGALEEVVAVTGDGTNDAPALTAADVGFCMASGTPIAKEAADILLLDSSFAPIVAAVAWGRNVYASVTRFLQFQLTANVVAVAVAVGGAVWLRASPLSAVQMLWVNLIMDSLASLALATEAPNESMLTVPPNRPNDPLITPTVMKHIVGQSAFQLAALYGILAALQHYSSYGAAELEAAYGAGGLQAAAAALFTTPAAHAAAGAAAAATAASGVVGGGMAPADTTLVFNAFVCMQLFNQVNCRRVRDEPDVVEGLAAHPLFLGIVVAEAGLQAAIVQWGGDAFSTSPLSAAQWGLCLGLGAGVMAVREGLRRVKV</sequence>
<dbReference type="PANTHER" id="PTHR24093">
    <property type="entry name" value="CATION TRANSPORTING ATPASE"/>
    <property type="match status" value="1"/>
</dbReference>
<keyword evidence="4" id="KW-0547">Nucleotide-binding</keyword>
<dbReference type="Gene3D" id="2.70.150.10">
    <property type="entry name" value="Calcium-transporting ATPase, cytoplasmic transduction domain A"/>
    <property type="match status" value="1"/>
</dbReference>
<keyword evidence="5" id="KW-0067">ATP-binding</keyword>
<feature type="domain" description="P-type ATPase A" evidence="10">
    <location>
        <begin position="508"/>
        <end position="637"/>
    </location>
</feature>
<dbReference type="OrthoDB" id="3352408at2759"/>
<evidence type="ECO:0000256" key="4">
    <source>
        <dbReference type="ARBA" id="ARBA00022741"/>
    </source>
</evidence>